<dbReference type="SUPFAM" id="SSF50037">
    <property type="entry name" value="C-terminal domain of transcriptional repressors"/>
    <property type="match status" value="1"/>
</dbReference>
<dbReference type="InterPro" id="IPR022687">
    <property type="entry name" value="HTH_DTXR"/>
</dbReference>
<dbReference type="InterPro" id="IPR036421">
    <property type="entry name" value="Fe_dep_repressor_sf"/>
</dbReference>
<dbReference type="PANTHER" id="PTHR33238:SF7">
    <property type="entry name" value="IRON-DEPENDENT TRANSCRIPTIONAL REGULATOR"/>
    <property type="match status" value="1"/>
</dbReference>
<evidence type="ECO:0000259" key="7">
    <source>
        <dbReference type="PROSITE" id="PS50944"/>
    </source>
</evidence>
<keyword evidence="4" id="KW-0805">Transcription regulation</keyword>
<comment type="subcellular location">
    <subcellularLocation>
        <location evidence="1">Cytoplasm</location>
    </subcellularLocation>
</comment>
<accession>A0A2S2C7V3</accession>
<dbReference type="Pfam" id="PF01325">
    <property type="entry name" value="Fe_dep_repress"/>
    <property type="match status" value="1"/>
</dbReference>
<dbReference type="Proteomes" id="UP000245711">
    <property type="component" value="Plasmid pRB29"/>
</dbReference>
<dbReference type="Pfam" id="PF04023">
    <property type="entry name" value="FeoA"/>
    <property type="match status" value="1"/>
</dbReference>
<reference evidence="8 9" key="1">
    <citation type="submission" date="2017-05" db="EMBL/GenBank/DDBJ databases">
        <title>Isolation of Rhodococcus sp. S2-17 biodegrading of BP-3.</title>
        <authorList>
            <person name="Lee Y."/>
            <person name="Kim K.H."/>
            <person name="Chun B.H."/>
            <person name="Jung H.S."/>
            <person name="Jeon C.O."/>
        </authorList>
    </citation>
    <scope>NUCLEOTIDE SEQUENCE [LARGE SCALE GENOMIC DNA]</scope>
    <source>
        <strain evidence="8 9">S2-17</strain>
        <plasmid evidence="9">prb29</plasmid>
    </source>
</reference>
<evidence type="ECO:0000313" key="8">
    <source>
        <dbReference type="EMBL" id="AWK76945.1"/>
    </source>
</evidence>
<dbReference type="InterPro" id="IPR008988">
    <property type="entry name" value="Transcriptional_repressor_C"/>
</dbReference>
<dbReference type="InterPro" id="IPR036388">
    <property type="entry name" value="WH-like_DNA-bd_sf"/>
</dbReference>
<evidence type="ECO:0000256" key="1">
    <source>
        <dbReference type="ARBA" id="ARBA00004496"/>
    </source>
</evidence>
<dbReference type="SMART" id="SM00529">
    <property type="entry name" value="HTH_DTXR"/>
    <property type="match status" value="1"/>
</dbReference>
<dbReference type="PANTHER" id="PTHR33238">
    <property type="entry name" value="IRON (METAL) DEPENDENT REPRESSOR, DTXR FAMILY"/>
    <property type="match status" value="1"/>
</dbReference>
<dbReference type="InterPro" id="IPR001367">
    <property type="entry name" value="Fe_dep_repressor"/>
</dbReference>
<evidence type="ECO:0000256" key="2">
    <source>
        <dbReference type="ARBA" id="ARBA00007871"/>
    </source>
</evidence>
<comment type="subunit">
    <text evidence="3">Homodimer.</text>
</comment>
<dbReference type="SUPFAM" id="SSF47979">
    <property type="entry name" value="Iron-dependent repressor protein, dimerization domain"/>
    <property type="match status" value="1"/>
</dbReference>
<feature type="domain" description="HTH dtxR-type" evidence="7">
    <location>
        <begin position="12"/>
        <end position="73"/>
    </location>
</feature>
<dbReference type="PROSITE" id="PS50944">
    <property type="entry name" value="HTH_DTXR"/>
    <property type="match status" value="1"/>
</dbReference>
<keyword evidence="9" id="KW-1185">Reference proteome</keyword>
<dbReference type="Pfam" id="PF02742">
    <property type="entry name" value="Fe_dep_repr_C"/>
    <property type="match status" value="1"/>
</dbReference>
<evidence type="ECO:0000256" key="6">
    <source>
        <dbReference type="ARBA" id="ARBA00023163"/>
    </source>
</evidence>
<proteinExistence type="inferred from homology"/>
<evidence type="ECO:0000313" key="9">
    <source>
        <dbReference type="Proteomes" id="UP000245711"/>
    </source>
</evidence>
<dbReference type="SUPFAM" id="SSF46785">
    <property type="entry name" value="Winged helix' DNA-binding domain"/>
    <property type="match status" value="1"/>
</dbReference>
<dbReference type="InterPro" id="IPR007167">
    <property type="entry name" value="Fe-transptr_FeoA-like"/>
</dbReference>
<dbReference type="GO" id="GO:0003700">
    <property type="term" value="F:DNA-binding transcription factor activity"/>
    <property type="evidence" value="ECO:0007669"/>
    <property type="project" value="InterPro"/>
</dbReference>
<dbReference type="KEGG" id="roz:CBI38_35655"/>
<dbReference type="EMBL" id="CP021356">
    <property type="protein sequence ID" value="AWK76945.1"/>
    <property type="molecule type" value="Genomic_DNA"/>
</dbReference>
<comment type="similarity">
    <text evidence="2">Belongs to the DtxR/MntR family.</text>
</comment>
<dbReference type="GO" id="GO:0003677">
    <property type="term" value="F:DNA binding"/>
    <property type="evidence" value="ECO:0007669"/>
    <property type="project" value="UniProtKB-KW"/>
</dbReference>
<dbReference type="InterPro" id="IPR050536">
    <property type="entry name" value="DtxR_MntR_Metal-Reg"/>
</dbReference>
<keyword evidence="6" id="KW-0804">Transcription</keyword>
<gene>
    <name evidence="8" type="ORF">CBI38_35655</name>
</gene>
<keyword evidence="8" id="KW-0614">Plasmid</keyword>
<keyword evidence="5" id="KW-0238">DNA-binding</keyword>
<dbReference type="InterPro" id="IPR036390">
    <property type="entry name" value="WH_DNA-bd_sf"/>
</dbReference>
<evidence type="ECO:0000256" key="4">
    <source>
        <dbReference type="ARBA" id="ARBA00023015"/>
    </source>
</evidence>
<dbReference type="GO" id="GO:0005737">
    <property type="term" value="C:cytoplasm"/>
    <property type="evidence" value="ECO:0007669"/>
    <property type="project" value="UniProtKB-SubCell"/>
</dbReference>
<evidence type="ECO:0000256" key="3">
    <source>
        <dbReference type="ARBA" id="ARBA00011738"/>
    </source>
</evidence>
<dbReference type="AlphaFoldDB" id="A0A2S2C7V3"/>
<evidence type="ECO:0000256" key="5">
    <source>
        <dbReference type="ARBA" id="ARBA00023125"/>
    </source>
</evidence>
<dbReference type="Gene3D" id="1.10.10.10">
    <property type="entry name" value="Winged helix-like DNA-binding domain superfamily/Winged helix DNA-binding domain"/>
    <property type="match status" value="1"/>
</dbReference>
<sequence>MRAPSQCCGSLLTEAVEDYLRTLFCLSARDETTSASALARRLDLAAPTVSGMHRRLAGAGLIRRPAPHRVTLTAHGQHHAVDVVRRNRLAKVFLAEFLDLSWDEIGGEADVLEHAISPRLESRLRAALGNPTHDPYGNPIPSATGEYVETWPESLRAAVPCRDFTVERVVDRDTDGLRLLAGLGIYPGRVIARAEASPHGGPVCVDIDGHPYELAAAVGGLIYGRAA</sequence>
<dbReference type="OrthoDB" id="9791355at2"/>
<name>A0A2S2C7V3_9NOCA</name>
<organism evidence="8 9">
    <name type="scientific">Rhodococcus oxybenzonivorans</name>
    <dbReference type="NCBI Taxonomy" id="1990687"/>
    <lineage>
        <taxon>Bacteria</taxon>
        <taxon>Bacillati</taxon>
        <taxon>Actinomycetota</taxon>
        <taxon>Actinomycetes</taxon>
        <taxon>Mycobacteriales</taxon>
        <taxon>Nocardiaceae</taxon>
        <taxon>Rhodococcus</taxon>
    </lineage>
</organism>
<dbReference type="InterPro" id="IPR022689">
    <property type="entry name" value="Iron_dep_repressor"/>
</dbReference>
<dbReference type="GO" id="GO:0046914">
    <property type="term" value="F:transition metal ion binding"/>
    <property type="evidence" value="ECO:0007669"/>
    <property type="project" value="InterPro"/>
</dbReference>
<dbReference type="GO" id="GO:0046983">
    <property type="term" value="F:protein dimerization activity"/>
    <property type="evidence" value="ECO:0007669"/>
    <property type="project" value="InterPro"/>
</dbReference>
<geneLocation type="plasmid" evidence="9">
    <name>prb29</name>
</geneLocation>
<protein>
    <submittedName>
        <fullName evidence="8">DtxR family transcriptional regulator</fullName>
    </submittedName>
</protein>